<gene>
    <name evidence="2" type="ORF">GCM10023336_72670</name>
</gene>
<evidence type="ECO:0000313" key="3">
    <source>
        <dbReference type="Proteomes" id="UP001500124"/>
    </source>
</evidence>
<accession>A0ABP9LJH7</accession>
<dbReference type="RefSeq" id="WP_345672298.1">
    <property type="nucleotide sequence ID" value="NZ_BAABKC010000133.1"/>
</dbReference>
<evidence type="ECO:0000256" key="1">
    <source>
        <dbReference type="SAM" id="Phobius"/>
    </source>
</evidence>
<feature type="transmembrane region" description="Helical" evidence="1">
    <location>
        <begin position="238"/>
        <end position="255"/>
    </location>
</feature>
<dbReference type="EMBL" id="BAABKC010000133">
    <property type="protein sequence ID" value="GAA5079863.1"/>
    <property type="molecule type" value="Genomic_DNA"/>
</dbReference>
<feature type="transmembrane region" description="Helical" evidence="1">
    <location>
        <begin position="275"/>
        <end position="292"/>
    </location>
</feature>
<feature type="transmembrane region" description="Helical" evidence="1">
    <location>
        <begin position="132"/>
        <end position="154"/>
    </location>
</feature>
<feature type="transmembrane region" description="Helical" evidence="1">
    <location>
        <begin position="304"/>
        <end position="323"/>
    </location>
</feature>
<feature type="transmembrane region" description="Helical" evidence="1">
    <location>
        <begin position="26"/>
        <end position="44"/>
    </location>
</feature>
<organism evidence="2 3">
    <name type="scientific">Streptomyces similanensis</name>
    <dbReference type="NCBI Taxonomy" id="1274988"/>
    <lineage>
        <taxon>Bacteria</taxon>
        <taxon>Bacillati</taxon>
        <taxon>Actinomycetota</taxon>
        <taxon>Actinomycetes</taxon>
        <taxon>Kitasatosporales</taxon>
        <taxon>Streptomycetaceae</taxon>
        <taxon>Streptomyces</taxon>
    </lineage>
</organism>
<reference evidence="3" key="1">
    <citation type="journal article" date="2019" name="Int. J. Syst. Evol. Microbiol.">
        <title>The Global Catalogue of Microorganisms (GCM) 10K type strain sequencing project: providing services to taxonomists for standard genome sequencing and annotation.</title>
        <authorList>
            <consortium name="The Broad Institute Genomics Platform"/>
            <consortium name="The Broad Institute Genome Sequencing Center for Infectious Disease"/>
            <person name="Wu L."/>
            <person name="Ma J."/>
        </authorList>
    </citation>
    <scope>NUCLEOTIDE SEQUENCE [LARGE SCALE GENOMIC DNA]</scope>
    <source>
        <strain evidence="3">JCM 18410</strain>
    </source>
</reference>
<keyword evidence="1" id="KW-0472">Membrane</keyword>
<feature type="transmembrane region" description="Helical" evidence="1">
    <location>
        <begin position="201"/>
        <end position="226"/>
    </location>
</feature>
<name>A0ABP9LJH7_9ACTN</name>
<feature type="transmembrane region" description="Helical" evidence="1">
    <location>
        <begin position="329"/>
        <end position="346"/>
    </location>
</feature>
<keyword evidence="1" id="KW-1133">Transmembrane helix</keyword>
<evidence type="ECO:0000313" key="2">
    <source>
        <dbReference type="EMBL" id="GAA5079863.1"/>
    </source>
</evidence>
<sequence>MRSAPPEARPAGRSALRPPAAAKRSAAPWAAVALLAVLLLLVIVRLPWAGDLGMHAATVQRLRHSLTRPGDPLVDADAPSPYYSPWMLVLGCLARASGLSVFVVLRIAALAGLALLATGVRRYVRTLSAHPAAPALAALSLVLLWGTVLINWSGFLSLNSLALTVSYPSVVALGLAFHHWAWLTRSLRAPAGWDVWLGLGALWAVILLCHQFTGVVATLGALAAVLAARPPRAQWPRLAAATALGLLVLWLWPYYDFFALFTAGGGLEEVHRALYDHFAGRYWLVLLGVAALAARWRRDRRDPLVLFFALGALVCAAGFVSGHYSWGRALPAVLIPAQLAAALAVVRGGRRAVRVRWAWALAAALAAGAWTQSGVLGYVVGRDRLPAALAVNYVPPWAGYHWITPYVRHGDVVMARDLPSRLVPAYGAYTVTPGYPDFFLRDEARREHAVQRYYRPGTPPGARRDILRAYGVRWVLDAPARHPDPGLRPVARDAAGDEVLYAVTR</sequence>
<keyword evidence="1" id="KW-0812">Transmembrane</keyword>
<feature type="transmembrane region" description="Helical" evidence="1">
    <location>
        <begin position="358"/>
        <end position="380"/>
    </location>
</feature>
<feature type="transmembrane region" description="Helical" evidence="1">
    <location>
        <begin position="96"/>
        <end position="120"/>
    </location>
</feature>
<protein>
    <recommendedName>
        <fullName evidence="4">Integral membrane protein</fullName>
    </recommendedName>
</protein>
<keyword evidence="3" id="KW-1185">Reference proteome</keyword>
<proteinExistence type="predicted"/>
<feature type="transmembrane region" description="Helical" evidence="1">
    <location>
        <begin position="161"/>
        <end position="181"/>
    </location>
</feature>
<comment type="caution">
    <text evidence="2">The sequence shown here is derived from an EMBL/GenBank/DDBJ whole genome shotgun (WGS) entry which is preliminary data.</text>
</comment>
<dbReference type="Proteomes" id="UP001500124">
    <property type="component" value="Unassembled WGS sequence"/>
</dbReference>
<evidence type="ECO:0008006" key="4">
    <source>
        <dbReference type="Google" id="ProtNLM"/>
    </source>
</evidence>